<feature type="binding site" evidence="5">
    <location>
        <position position="285"/>
    </location>
    <ligand>
        <name>Mn(2+)</name>
        <dbReference type="ChEBI" id="CHEBI:29035"/>
        <label>2</label>
    </ligand>
</feature>
<organism evidence="8 9">
    <name type="scientific">Sporomusa acidovorans (strain ATCC 49682 / DSM 3132 / Mol)</name>
    <dbReference type="NCBI Taxonomy" id="1123286"/>
    <lineage>
        <taxon>Bacteria</taxon>
        <taxon>Bacillati</taxon>
        <taxon>Bacillota</taxon>
        <taxon>Negativicutes</taxon>
        <taxon>Selenomonadales</taxon>
        <taxon>Sporomusaceae</taxon>
        <taxon>Sporomusa</taxon>
    </lineage>
</organism>
<dbReference type="Proteomes" id="UP000216052">
    <property type="component" value="Chromosome"/>
</dbReference>
<evidence type="ECO:0000256" key="1">
    <source>
        <dbReference type="ARBA" id="ARBA00010373"/>
    </source>
</evidence>
<feature type="binding site" evidence="5">
    <location>
        <position position="290"/>
    </location>
    <ligand>
        <name>Mn(2+)</name>
        <dbReference type="ChEBI" id="CHEBI:29035"/>
        <label>2</label>
    </ligand>
</feature>
<comment type="subcellular location">
    <subcellularLocation>
        <location evidence="5">Cytoplasm</location>
    </subcellularLocation>
</comment>
<name>A0ABZ3J3C4_SPOA4</name>
<dbReference type="Pfam" id="PF01676">
    <property type="entry name" value="Metalloenzyme"/>
    <property type="match status" value="1"/>
</dbReference>
<feature type="binding site" evidence="5">
    <location>
        <position position="338"/>
    </location>
    <ligand>
        <name>Mn(2+)</name>
        <dbReference type="ChEBI" id="CHEBI:29035"/>
        <label>2</label>
    </ligand>
</feature>
<dbReference type="Gene3D" id="3.30.70.1250">
    <property type="entry name" value="Phosphopentomutase"/>
    <property type="match status" value="1"/>
</dbReference>
<keyword evidence="2 5" id="KW-0479">Metal-binding</keyword>
<dbReference type="PIRSF" id="PIRSF001491">
    <property type="entry name" value="Ppentomutase"/>
    <property type="match status" value="1"/>
</dbReference>
<comment type="catalytic activity">
    <reaction evidence="5">
        <text>2-deoxy-alpha-D-ribose 1-phosphate = 2-deoxy-D-ribose 5-phosphate</text>
        <dbReference type="Rhea" id="RHEA:27658"/>
        <dbReference type="ChEBI" id="CHEBI:57259"/>
        <dbReference type="ChEBI" id="CHEBI:62877"/>
        <dbReference type="EC" id="5.4.2.7"/>
    </reaction>
</comment>
<feature type="domain" description="Metalloenzyme" evidence="7">
    <location>
        <begin position="3"/>
        <end position="381"/>
    </location>
</feature>
<comment type="function">
    <text evidence="5">Isomerase that catalyzes the conversion of deoxy-ribose 1-phosphate (dRib-1-P) and ribose 1-phosphate (Rib-1-P) to deoxy-ribose 5-phosphate (dRib-5-P) and ribose 5-phosphate (Rib-5-P), respectively.</text>
</comment>
<keyword evidence="9" id="KW-1185">Reference proteome</keyword>
<gene>
    <name evidence="5 8" type="primary">deoB</name>
    <name evidence="8" type="ORF">SPACI_029030</name>
</gene>
<comment type="cofactor">
    <cofactor evidence="5">
        <name>Mn(2+)</name>
        <dbReference type="ChEBI" id="CHEBI:29035"/>
    </cofactor>
    <text evidence="5">Binds 2 manganese ions.</text>
</comment>
<dbReference type="NCBIfam" id="NF003766">
    <property type="entry name" value="PRK05362.1"/>
    <property type="match status" value="1"/>
</dbReference>
<dbReference type="InterPro" id="IPR017850">
    <property type="entry name" value="Alkaline_phosphatase_core_sf"/>
</dbReference>
<dbReference type="RefSeq" id="WP_093791267.1">
    <property type="nucleotide sequence ID" value="NZ_CP155571.1"/>
</dbReference>
<protein>
    <recommendedName>
        <fullName evidence="5 6">Phosphopentomutase</fullName>
        <ecNumber evidence="5 6">5.4.2.7</ecNumber>
    </recommendedName>
    <alternativeName>
        <fullName evidence="5">Phosphodeoxyribomutase</fullName>
    </alternativeName>
</protein>
<dbReference type="CDD" id="cd16009">
    <property type="entry name" value="PPM"/>
    <property type="match status" value="1"/>
</dbReference>
<evidence type="ECO:0000313" key="8">
    <source>
        <dbReference type="EMBL" id="XFO72849.1"/>
    </source>
</evidence>
<comment type="similarity">
    <text evidence="1 5">Belongs to the phosphopentomutase family.</text>
</comment>
<evidence type="ECO:0000313" key="9">
    <source>
        <dbReference type="Proteomes" id="UP000216052"/>
    </source>
</evidence>
<evidence type="ECO:0000256" key="4">
    <source>
        <dbReference type="ARBA" id="ARBA00023235"/>
    </source>
</evidence>
<evidence type="ECO:0000256" key="6">
    <source>
        <dbReference type="NCBIfam" id="TIGR01696"/>
    </source>
</evidence>
<dbReference type="GO" id="GO:0008973">
    <property type="term" value="F:phosphopentomutase activity"/>
    <property type="evidence" value="ECO:0007669"/>
    <property type="project" value="UniProtKB-EC"/>
</dbReference>
<dbReference type="SUPFAM" id="SSF143856">
    <property type="entry name" value="DeoB insert domain-like"/>
    <property type="match status" value="1"/>
</dbReference>
<evidence type="ECO:0000256" key="5">
    <source>
        <dbReference type="HAMAP-Rule" id="MF_00740"/>
    </source>
</evidence>
<comment type="pathway">
    <text evidence="5">Carbohydrate degradation; 2-deoxy-D-ribose 1-phosphate degradation; D-glyceraldehyde 3-phosphate and acetaldehyde from 2-deoxy-alpha-D-ribose 1-phosphate: step 1/2.</text>
</comment>
<dbReference type="NCBIfam" id="TIGR01696">
    <property type="entry name" value="deoB"/>
    <property type="match status" value="1"/>
</dbReference>
<dbReference type="SUPFAM" id="SSF53649">
    <property type="entry name" value="Alkaline phosphatase-like"/>
    <property type="match status" value="1"/>
</dbReference>
<dbReference type="InterPro" id="IPR006124">
    <property type="entry name" value="Metalloenzyme"/>
</dbReference>
<keyword evidence="5" id="KW-0963">Cytoplasm</keyword>
<dbReference type="PANTHER" id="PTHR21110">
    <property type="entry name" value="PHOSPHOPENTOMUTASE"/>
    <property type="match status" value="1"/>
</dbReference>
<evidence type="ECO:0000256" key="3">
    <source>
        <dbReference type="ARBA" id="ARBA00023211"/>
    </source>
</evidence>
<dbReference type="PANTHER" id="PTHR21110:SF0">
    <property type="entry name" value="PHOSPHOPENTOMUTASE"/>
    <property type="match status" value="1"/>
</dbReference>
<feature type="binding site" evidence="5">
    <location>
        <position position="327"/>
    </location>
    <ligand>
        <name>Mn(2+)</name>
        <dbReference type="ChEBI" id="CHEBI:29035"/>
        <label>1</label>
    </ligand>
</feature>
<reference evidence="8" key="1">
    <citation type="submission" date="2024-05" db="EMBL/GenBank/DDBJ databases">
        <title>Isolation and characterization of Sporomusa carbonis sp. nov., a carboxydotrophic hydrogenogen in the genus of Sporomusa isolated from a charcoal burning pile.</title>
        <authorList>
            <person name="Boeer T."/>
            <person name="Rosenbaum F."/>
            <person name="Eysell L."/>
            <person name="Mueller V."/>
            <person name="Daniel R."/>
            <person name="Poehlein A."/>
        </authorList>
    </citation>
    <scope>NUCLEOTIDE SEQUENCE [LARGE SCALE GENOMIC DNA]</scope>
    <source>
        <strain evidence="8">DSM 3132</strain>
    </source>
</reference>
<feature type="binding site" evidence="5">
    <location>
        <position position="326"/>
    </location>
    <ligand>
        <name>Mn(2+)</name>
        <dbReference type="ChEBI" id="CHEBI:29035"/>
        <label>1</label>
    </ligand>
</feature>
<evidence type="ECO:0000259" key="7">
    <source>
        <dbReference type="Pfam" id="PF01676"/>
    </source>
</evidence>
<dbReference type="Gene3D" id="3.40.720.10">
    <property type="entry name" value="Alkaline Phosphatase, subunit A"/>
    <property type="match status" value="1"/>
</dbReference>
<comment type="catalytic activity">
    <reaction evidence="5">
        <text>alpha-D-ribose 1-phosphate = D-ribose 5-phosphate</text>
        <dbReference type="Rhea" id="RHEA:18793"/>
        <dbReference type="ChEBI" id="CHEBI:57720"/>
        <dbReference type="ChEBI" id="CHEBI:78346"/>
        <dbReference type="EC" id="5.4.2.7"/>
    </reaction>
</comment>
<keyword evidence="3 5" id="KW-0464">Manganese</keyword>
<accession>A0ABZ3J3C4</accession>
<evidence type="ECO:0000256" key="2">
    <source>
        <dbReference type="ARBA" id="ARBA00022723"/>
    </source>
</evidence>
<dbReference type="EC" id="5.4.2.7" evidence="5 6"/>
<dbReference type="InterPro" id="IPR024052">
    <property type="entry name" value="Phosphopentomutase_DeoB_cap_sf"/>
</dbReference>
<feature type="binding site" evidence="5">
    <location>
        <position position="11"/>
    </location>
    <ligand>
        <name>Mn(2+)</name>
        <dbReference type="ChEBI" id="CHEBI:29035"/>
        <label>1</label>
    </ligand>
</feature>
<dbReference type="HAMAP" id="MF_00740">
    <property type="entry name" value="Phosphopentomut"/>
    <property type="match status" value="1"/>
</dbReference>
<sequence length="395" mass="42768">MFKRIFVIVLDSVGIGAMPDAVQYGDAMANTLVHIAEYKGGLKLPVLASMGLGLIEPIAGVPQVPRPIAAFGKMAEISKGKDTTSGHWELAGCPLFSTFPVYPNGFPAEVIAAFTTYTGMGALGNKPASGTEIIAEIGEEHLRTGKPIVYTSADSVFQIAAHEEVIPLERLYEICQIVRNKVCIGEHAVGRIIARPFVGKPGSFVRTANRHDYSLQPPAPTVLDNLKQAGFMVCGVGKIADIYAHRGLTQSYPTQSNKHGMEIVTELAQKEWNRGLVMVNLVEFDSAYGHRNDAAGYAQALEEFDLSLAVLKTELTDDDLLLITADHGCDPTTAGTDHTREYVPIIAYHHRLIEIEKTVNLGVRSTFADMGATIAANFGLQPLAFGQSFLIDLMR</sequence>
<proteinExistence type="inferred from homology"/>
<dbReference type="InterPro" id="IPR010045">
    <property type="entry name" value="DeoB"/>
</dbReference>
<keyword evidence="4 5" id="KW-0413">Isomerase</keyword>
<dbReference type="EMBL" id="CP155571">
    <property type="protein sequence ID" value="XFO72849.1"/>
    <property type="molecule type" value="Genomic_DNA"/>
</dbReference>